<gene>
    <name evidence="1" type="ORF">TU35_000845</name>
</gene>
<organism evidence="1 2">
    <name type="scientific">Thermoproteus sp. AZ2</name>
    <dbReference type="NCBI Taxonomy" id="1609232"/>
    <lineage>
        <taxon>Archaea</taxon>
        <taxon>Thermoproteota</taxon>
        <taxon>Thermoprotei</taxon>
        <taxon>Thermoproteales</taxon>
        <taxon>Thermoproteaceae</taxon>
        <taxon>Thermoproteus</taxon>
    </lineage>
</organism>
<keyword evidence="1" id="KW-0378">Hydrolase</keyword>
<reference evidence="1" key="1">
    <citation type="submission" date="2024-07" db="EMBL/GenBank/DDBJ databases">
        <title>Metagenome and Metagenome-Assembled Genomes of Archaea from a hot spring from the geothermal field of Los Azufres, Mexico.</title>
        <authorList>
            <person name="Marin-Paredes R."/>
            <person name="Martinez-Romero E."/>
            <person name="Servin-Garciduenas L.E."/>
        </authorList>
    </citation>
    <scope>NUCLEOTIDE SEQUENCE</scope>
</reference>
<name>A0ACC6UYB5_9CREN</name>
<comment type="caution">
    <text evidence="1">The sequence shown here is derived from an EMBL/GenBank/DDBJ whole genome shotgun (WGS) entry which is preliminary data.</text>
</comment>
<evidence type="ECO:0000313" key="2">
    <source>
        <dbReference type="Proteomes" id="UP000033636"/>
    </source>
</evidence>
<sequence length="199" mass="21320">MKAIAYHGRGSSPDKIDWLVSAIREAGIDTIVAPNIRDVADAYEAGARELPVDAAAGHSMGGTAALLLAARNPGLVKCVVAVAAPVDRRLQLQWLESKGDKYSKHLANELAALGPQLDATSPSRYIGPGMPPVLYIRGDRDDLVPRAHVDILVGLADKFNFPVDVVEIQGMGHTPKSEQERQAVRNAVVNFLASCLKRP</sequence>
<accession>A0ACC6UYB5</accession>
<proteinExistence type="predicted"/>
<evidence type="ECO:0000313" key="1">
    <source>
        <dbReference type="EMBL" id="MFB6489789.1"/>
    </source>
</evidence>
<dbReference type="Proteomes" id="UP000033636">
    <property type="component" value="Unassembled WGS sequence"/>
</dbReference>
<dbReference type="EMBL" id="JZWT02000002">
    <property type="protein sequence ID" value="MFB6489789.1"/>
    <property type="molecule type" value="Genomic_DNA"/>
</dbReference>
<protein>
    <submittedName>
        <fullName evidence="1">Alpha/beta hydrolase family protein</fullName>
        <ecNumber evidence="1">3.4.-.-</ecNumber>
    </submittedName>
</protein>
<dbReference type="EC" id="3.4.-.-" evidence="1"/>